<protein>
    <submittedName>
        <fullName evidence="2">Uncharacterized protein</fullName>
    </submittedName>
</protein>
<dbReference type="EMBL" id="MU007019">
    <property type="protein sequence ID" value="KAF2433820.1"/>
    <property type="molecule type" value="Genomic_DNA"/>
</dbReference>
<sequence length="489" mass="47976">MRTDNSLACLSFALLASGSPFVKRIALPTVPHAIRPPTLDMAIIKTVTGAISGAGSAITGATGGTLSGGSGTASGGTNTASGAVSGAVGTVGGLLSGGVGNVVDGATDAVDTVVDTVTGAVDAVGDTATGALDTLGTVTTGALDSVVDTATGAIGTVSDVVNGALGTIVGSAQMALDVVDNALQVTIPAVVNQTITAVNVNLGNVLPSLTGGDNPGGWNCNSFCSVLPGGAGALCKIPISSIPGTLCDAVDYFLGAQMTLANGATAHCSQGSCYRPSCLNLDGTPSLARFSRIRFDCSGTIGAIPTPSGSIIPPVAIPTPSGSIIPPIATPCPAVTGLVNAGPGVSVVKTLLGAVTNLFTCTQVDLLTGTNTILNIKNAQGNLVRVGTVFIKLNPDKKLVVKATADAGYDLVNIGVNAKCGLLGLPGVSLNTCSAFGMCNTLPGNNDVTSSGVIDLAGDLTDTLKCILGSLQFAITGTVRKLVLPGQTC</sequence>
<reference evidence="2" key="1">
    <citation type="journal article" date="2020" name="Stud. Mycol.">
        <title>101 Dothideomycetes genomes: a test case for predicting lifestyles and emergence of pathogens.</title>
        <authorList>
            <person name="Haridas S."/>
            <person name="Albert R."/>
            <person name="Binder M."/>
            <person name="Bloem J."/>
            <person name="Labutti K."/>
            <person name="Salamov A."/>
            <person name="Andreopoulos B."/>
            <person name="Baker S."/>
            <person name="Barry K."/>
            <person name="Bills G."/>
            <person name="Bluhm B."/>
            <person name="Cannon C."/>
            <person name="Castanera R."/>
            <person name="Culley D."/>
            <person name="Daum C."/>
            <person name="Ezra D."/>
            <person name="Gonzalez J."/>
            <person name="Henrissat B."/>
            <person name="Kuo A."/>
            <person name="Liang C."/>
            <person name="Lipzen A."/>
            <person name="Lutzoni F."/>
            <person name="Magnuson J."/>
            <person name="Mondo S."/>
            <person name="Nolan M."/>
            <person name="Ohm R."/>
            <person name="Pangilinan J."/>
            <person name="Park H.-J."/>
            <person name="Ramirez L."/>
            <person name="Alfaro M."/>
            <person name="Sun H."/>
            <person name="Tritt A."/>
            <person name="Yoshinaga Y."/>
            <person name="Zwiers L.-H."/>
            <person name="Turgeon B."/>
            <person name="Goodwin S."/>
            <person name="Spatafora J."/>
            <person name="Crous P."/>
            <person name="Grigoriev I."/>
        </authorList>
    </citation>
    <scope>NUCLEOTIDE SEQUENCE</scope>
    <source>
        <strain evidence="2">CBS 130266</strain>
    </source>
</reference>
<keyword evidence="3" id="KW-1185">Reference proteome</keyword>
<dbReference type="AlphaFoldDB" id="A0A9P4U1H1"/>
<comment type="caution">
    <text evidence="2">The sequence shown here is derived from an EMBL/GenBank/DDBJ whole genome shotgun (WGS) entry which is preliminary data.</text>
</comment>
<proteinExistence type="predicted"/>
<evidence type="ECO:0000313" key="2">
    <source>
        <dbReference type="EMBL" id="KAF2433820.1"/>
    </source>
</evidence>
<evidence type="ECO:0000256" key="1">
    <source>
        <dbReference type="SAM" id="SignalP"/>
    </source>
</evidence>
<feature type="chain" id="PRO_5040234319" evidence="1">
    <location>
        <begin position="19"/>
        <end position="489"/>
    </location>
</feature>
<keyword evidence="1" id="KW-0732">Signal</keyword>
<evidence type="ECO:0000313" key="3">
    <source>
        <dbReference type="Proteomes" id="UP000800235"/>
    </source>
</evidence>
<feature type="signal peptide" evidence="1">
    <location>
        <begin position="1"/>
        <end position="18"/>
    </location>
</feature>
<accession>A0A9P4U1H1</accession>
<name>A0A9P4U1H1_9PEZI</name>
<dbReference type="Proteomes" id="UP000800235">
    <property type="component" value="Unassembled WGS sequence"/>
</dbReference>
<gene>
    <name evidence="2" type="ORF">EJ08DRAFT_731388</name>
</gene>
<organism evidence="2 3">
    <name type="scientific">Tothia fuscella</name>
    <dbReference type="NCBI Taxonomy" id="1048955"/>
    <lineage>
        <taxon>Eukaryota</taxon>
        <taxon>Fungi</taxon>
        <taxon>Dikarya</taxon>
        <taxon>Ascomycota</taxon>
        <taxon>Pezizomycotina</taxon>
        <taxon>Dothideomycetes</taxon>
        <taxon>Pleosporomycetidae</taxon>
        <taxon>Venturiales</taxon>
        <taxon>Cylindrosympodiaceae</taxon>
        <taxon>Tothia</taxon>
    </lineage>
</organism>